<keyword evidence="12" id="KW-1185">Reference proteome</keyword>
<dbReference type="STRING" id="34103.SAMN05421778_11935"/>
<dbReference type="Pfam" id="PF04612">
    <property type="entry name" value="T2SSM"/>
    <property type="match status" value="1"/>
</dbReference>
<proteinExistence type="inferred from homology"/>
<organism evidence="11 12">
    <name type="scientific">Sphaerotilus natans subsp. natans DSM 6575</name>
    <dbReference type="NCBI Taxonomy" id="1286631"/>
    <lineage>
        <taxon>Bacteria</taxon>
        <taxon>Pseudomonadati</taxon>
        <taxon>Pseudomonadota</taxon>
        <taxon>Betaproteobacteria</taxon>
        <taxon>Burkholderiales</taxon>
        <taxon>Sphaerotilaceae</taxon>
        <taxon>Sphaerotilus</taxon>
    </lineage>
</organism>
<dbReference type="RefSeq" id="WP_241462039.1">
    <property type="nucleotide sequence ID" value="NZ_AZRA01000101.1"/>
</dbReference>
<accession>A0A059KIP6</accession>
<dbReference type="Proteomes" id="UP000026714">
    <property type="component" value="Unassembled WGS sequence"/>
</dbReference>
<evidence type="ECO:0000256" key="10">
    <source>
        <dbReference type="SAM" id="Phobius"/>
    </source>
</evidence>
<dbReference type="InterPro" id="IPR007690">
    <property type="entry name" value="T2SS_GspM"/>
</dbReference>
<dbReference type="EMBL" id="AZRA01000101">
    <property type="protein sequence ID" value="KDB51069.1"/>
    <property type="molecule type" value="Genomic_DNA"/>
</dbReference>
<dbReference type="GO" id="GO:0015627">
    <property type="term" value="C:type II protein secretion system complex"/>
    <property type="evidence" value="ECO:0007669"/>
    <property type="project" value="InterPro"/>
</dbReference>
<evidence type="ECO:0000313" key="11">
    <source>
        <dbReference type="EMBL" id="KDB51069.1"/>
    </source>
</evidence>
<keyword evidence="8 10" id="KW-1133">Transmembrane helix</keyword>
<evidence type="ECO:0000256" key="8">
    <source>
        <dbReference type="ARBA" id="ARBA00022989"/>
    </source>
</evidence>
<evidence type="ECO:0000313" key="12">
    <source>
        <dbReference type="Proteomes" id="UP000026714"/>
    </source>
</evidence>
<keyword evidence="9 10" id="KW-0472">Membrane</keyword>
<dbReference type="eggNOG" id="COG3149">
    <property type="taxonomic scope" value="Bacteria"/>
</dbReference>
<dbReference type="GO" id="GO:0005886">
    <property type="term" value="C:plasma membrane"/>
    <property type="evidence" value="ECO:0007669"/>
    <property type="project" value="UniProtKB-SubCell"/>
</dbReference>
<comment type="similarity">
    <text evidence="2">Belongs to the GSP M family.</text>
</comment>
<evidence type="ECO:0000256" key="4">
    <source>
        <dbReference type="ARBA" id="ARBA00022475"/>
    </source>
</evidence>
<dbReference type="AlphaFoldDB" id="A0A059KIP6"/>
<keyword evidence="6 10" id="KW-0812">Transmembrane</keyword>
<evidence type="ECO:0000256" key="3">
    <source>
        <dbReference type="ARBA" id="ARBA00022448"/>
    </source>
</evidence>
<comment type="caution">
    <text evidence="11">The sequence shown here is derived from an EMBL/GenBank/DDBJ whole genome shotgun (WGS) entry which is preliminary data.</text>
</comment>
<feature type="transmembrane region" description="Helical" evidence="10">
    <location>
        <begin position="35"/>
        <end position="58"/>
    </location>
</feature>
<dbReference type="SUPFAM" id="SSF103054">
    <property type="entry name" value="General secretion pathway protein M, EpsM"/>
    <property type="match status" value="1"/>
</dbReference>
<name>A0A059KIP6_9BURK</name>
<dbReference type="GO" id="GO:0015628">
    <property type="term" value="P:protein secretion by the type II secretion system"/>
    <property type="evidence" value="ECO:0007669"/>
    <property type="project" value="InterPro"/>
</dbReference>
<dbReference type="Gene3D" id="3.30.1360.100">
    <property type="entry name" value="General secretion pathway protein M, EpsM"/>
    <property type="match status" value="1"/>
</dbReference>
<evidence type="ECO:0000256" key="7">
    <source>
        <dbReference type="ARBA" id="ARBA00022927"/>
    </source>
</evidence>
<dbReference type="InterPro" id="IPR023229">
    <property type="entry name" value="T2SS_M_periplasmic_sf"/>
</dbReference>
<evidence type="ECO:0000256" key="1">
    <source>
        <dbReference type="ARBA" id="ARBA00004377"/>
    </source>
</evidence>
<evidence type="ECO:0000256" key="9">
    <source>
        <dbReference type="ARBA" id="ARBA00023136"/>
    </source>
</evidence>
<evidence type="ECO:0000256" key="2">
    <source>
        <dbReference type="ARBA" id="ARBA00010637"/>
    </source>
</evidence>
<evidence type="ECO:0000256" key="6">
    <source>
        <dbReference type="ARBA" id="ARBA00022692"/>
    </source>
</evidence>
<keyword evidence="7" id="KW-0653">Protein transport</keyword>
<keyword evidence="3" id="KW-0813">Transport</keyword>
<gene>
    <name evidence="11" type="ORF">X805_33700</name>
</gene>
<reference evidence="11 12" key="1">
    <citation type="journal article" date="2014" name="FEMS Microbiol. Ecol.">
        <title>Sphaerotilus natans encrusted with nanoball-shaped Fe(III) oxide minerals formed by nitrate-reducing mixotrophic Fe(II) oxidation.</title>
        <authorList>
            <person name="Park S."/>
            <person name="Kim D.H."/>
            <person name="Lee J.H."/>
            <person name="Hur H.G."/>
        </authorList>
    </citation>
    <scope>NUCLEOTIDE SEQUENCE [LARGE SCALE GENOMIC DNA]</scope>
    <source>
        <strain evidence="11 12">DSM 6575</strain>
    </source>
</reference>
<evidence type="ECO:0000256" key="5">
    <source>
        <dbReference type="ARBA" id="ARBA00022519"/>
    </source>
</evidence>
<keyword evidence="5" id="KW-0997">Cell inner membrane</keyword>
<protein>
    <submittedName>
        <fullName evidence="11">General secretion pathway M protein</fullName>
    </submittedName>
</protein>
<comment type="subcellular location">
    <subcellularLocation>
        <location evidence="1">Cell inner membrane</location>
        <topology evidence="1">Single-pass membrane protein</topology>
    </subcellularLocation>
</comment>
<sequence length="174" mass="18398">MSRPTPASDPRLGLWMQQLAPLRQRWSALAPRERLLIGVAALVLGLFLLWSAAIAPALRSLSTAPARLAEVDAQLAQMRRLAAEASELRALPPVAPPQAEAALQSATQRLGAAARLQASGERITVQFTAIEPAALAAWLDEVRSAARARVVEAQLGRSGNGYSGSVVLTLAAPR</sequence>
<keyword evidence="4" id="KW-1003">Cell membrane</keyword>